<organism evidence="1 2">
    <name type="scientific">Mesorhabditis belari</name>
    <dbReference type="NCBI Taxonomy" id="2138241"/>
    <lineage>
        <taxon>Eukaryota</taxon>
        <taxon>Metazoa</taxon>
        <taxon>Ecdysozoa</taxon>
        <taxon>Nematoda</taxon>
        <taxon>Chromadorea</taxon>
        <taxon>Rhabditida</taxon>
        <taxon>Rhabditina</taxon>
        <taxon>Rhabditomorpha</taxon>
        <taxon>Rhabditoidea</taxon>
        <taxon>Rhabditidae</taxon>
        <taxon>Mesorhabditinae</taxon>
        <taxon>Mesorhabditis</taxon>
    </lineage>
</organism>
<protein>
    <submittedName>
        <fullName evidence="2">Uncharacterized protein</fullName>
    </submittedName>
</protein>
<keyword evidence="1" id="KW-1185">Reference proteome</keyword>
<dbReference type="SUPFAM" id="SSF63712">
    <property type="entry name" value="Nicotinic receptor ligand binding domain-like"/>
    <property type="match status" value="1"/>
</dbReference>
<evidence type="ECO:0000313" key="2">
    <source>
        <dbReference type="WBParaSite" id="MBELARI_LOCUS8753"/>
    </source>
</evidence>
<dbReference type="WBParaSite" id="MBELARI_LOCUS8753">
    <property type="protein sequence ID" value="MBELARI_LOCUS8753"/>
    <property type="gene ID" value="MBELARI_LOCUS8753"/>
</dbReference>
<dbReference type="Proteomes" id="UP000887575">
    <property type="component" value="Unassembled WGS sequence"/>
</dbReference>
<dbReference type="InterPro" id="IPR036734">
    <property type="entry name" value="Neur_chan_lig-bd_sf"/>
</dbReference>
<evidence type="ECO:0000313" key="1">
    <source>
        <dbReference type="Proteomes" id="UP000887575"/>
    </source>
</evidence>
<accession>A0AAF3JBL2</accession>
<dbReference type="GO" id="GO:0005230">
    <property type="term" value="F:extracellular ligand-gated monoatomic ion channel activity"/>
    <property type="evidence" value="ECO:0007669"/>
    <property type="project" value="InterPro"/>
</dbReference>
<reference evidence="2" key="1">
    <citation type="submission" date="2024-02" db="UniProtKB">
        <authorList>
            <consortium name="WormBaseParasite"/>
        </authorList>
    </citation>
    <scope>IDENTIFICATION</scope>
</reference>
<dbReference type="AlphaFoldDB" id="A0AAF3JBL2"/>
<sequence length="109" mass="12609">MDDNGDFLPHIRLAKDLMDPRRYDSRVRPVIDHANRTFVLFSIDSLSNSSRCWNPSLYGGINVTICPITPFGCPILYIYNSVVMNREETERYINVVVTTKYYKDSGELK</sequence>
<proteinExistence type="predicted"/>
<name>A0AAF3JBL2_9BILA</name>
<dbReference type="GO" id="GO:0016020">
    <property type="term" value="C:membrane"/>
    <property type="evidence" value="ECO:0007669"/>
    <property type="project" value="InterPro"/>
</dbReference>